<dbReference type="OrthoDB" id="2360056at2"/>
<protein>
    <submittedName>
        <fullName evidence="2">Integral membrane protein</fullName>
    </submittedName>
</protein>
<keyword evidence="1" id="KW-0472">Membrane</keyword>
<dbReference type="Proteomes" id="UP000254924">
    <property type="component" value="Unassembled WGS sequence"/>
</dbReference>
<reference evidence="2 3" key="1">
    <citation type="submission" date="2018-06" db="EMBL/GenBank/DDBJ databases">
        <authorList>
            <consortium name="Pathogen Informatics"/>
            <person name="Doyle S."/>
        </authorList>
    </citation>
    <scope>NUCLEOTIDE SEQUENCE [LARGE SCALE GENOMIC DNA]</scope>
    <source>
        <strain evidence="2 3">NCTC12224</strain>
    </source>
</reference>
<name>A0A380KGN1_9STRE</name>
<feature type="transmembrane region" description="Helical" evidence="1">
    <location>
        <begin position="121"/>
        <end position="143"/>
    </location>
</feature>
<proteinExistence type="predicted"/>
<feature type="transmembrane region" description="Helical" evidence="1">
    <location>
        <begin position="88"/>
        <end position="109"/>
    </location>
</feature>
<dbReference type="EMBL" id="UHFN01000007">
    <property type="protein sequence ID" value="SUN63447.1"/>
    <property type="molecule type" value="Genomic_DNA"/>
</dbReference>
<gene>
    <name evidence="2" type="ORF">NCTC12224_02453</name>
</gene>
<evidence type="ECO:0000313" key="2">
    <source>
        <dbReference type="EMBL" id="SUN63447.1"/>
    </source>
</evidence>
<sequence>MNTESLSQLTKKNQEFIHIATKQLTQDGKSQEEIDAIFDEVLPSILDNQEKGIPARSFLGAPTVWAGSFTPKEEDKKQQKSQKNTNPWLMWLDTSLLFIGIIALINGLMLLFNSKATNSGIFSILSIGFGGGGAMYATYYFVYRHLGKPKGERPGWLKSIAMIALAMFAWIVLITVINLVIPAGLNSNLPSWALFVISLAAFGLRYYMQKKYNVQNSLAPVQN</sequence>
<evidence type="ECO:0000256" key="1">
    <source>
        <dbReference type="SAM" id="Phobius"/>
    </source>
</evidence>
<keyword evidence="1" id="KW-0812">Transmembrane</keyword>
<evidence type="ECO:0000313" key="3">
    <source>
        <dbReference type="Proteomes" id="UP000254924"/>
    </source>
</evidence>
<keyword evidence="1" id="KW-1133">Transmembrane helix</keyword>
<dbReference type="PIRSF" id="PIRSF033111">
    <property type="entry name" value="UCP033111"/>
    <property type="match status" value="1"/>
</dbReference>
<keyword evidence="3" id="KW-1185">Reference proteome</keyword>
<organism evidence="2 3">
    <name type="scientific">Streptococcus hyointestinalis</name>
    <dbReference type="NCBI Taxonomy" id="1337"/>
    <lineage>
        <taxon>Bacteria</taxon>
        <taxon>Bacillati</taxon>
        <taxon>Bacillota</taxon>
        <taxon>Bacilli</taxon>
        <taxon>Lactobacillales</taxon>
        <taxon>Streptococcaceae</taxon>
        <taxon>Streptococcus</taxon>
    </lineage>
</organism>
<dbReference type="InterPro" id="IPR009214">
    <property type="entry name" value="DUF1129"/>
</dbReference>
<feature type="transmembrane region" description="Helical" evidence="1">
    <location>
        <begin position="155"/>
        <end position="177"/>
    </location>
</feature>
<accession>A0A380KGN1</accession>
<dbReference type="AlphaFoldDB" id="A0A380KGN1"/>
<feature type="transmembrane region" description="Helical" evidence="1">
    <location>
        <begin position="189"/>
        <end position="208"/>
    </location>
</feature>
<dbReference type="Pfam" id="PF06570">
    <property type="entry name" value="DUF1129"/>
    <property type="match status" value="1"/>
</dbReference>